<evidence type="ECO:0000256" key="10">
    <source>
        <dbReference type="PIRSR" id="PIRSR623612-1"/>
    </source>
</evidence>
<evidence type="ECO:0000313" key="17">
    <source>
        <dbReference type="Proteomes" id="UP000277145"/>
    </source>
</evidence>
<dbReference type="Gene3D" id="1.10.390.10">
    <property type="entry name" value="Neutral Protease Domain 2"/>
    <property type="match status" value="1"/>
</dbReference>
<evidence type="ECO:0000256" key="2">
    <source>
        <dbReference type="ARBA" id="ARBA00009388"/>
    </source>
</evidence>
<evidence type="ECO:0000256" key="6">
    <source>
        <dbReference type="ARBA" id="ARBA00022801"/>
    </source>
</evidence>
<feature type="domain" description="Peptidase M4 C-terminal" evidence="13">
    <location>
        <begin position="366"/>
        <end position="553"/>
    </location>
</feature>
<evidence type="ECO:0000313" key="16">
    <source>
        <dbReference type="EMBL" id="RJY34046.1"/>
    </source>
</evidence>
<name>A0A3A6V5J8_LEGPN</name>
<dbReference type="GO" id="GO:0004222">
    <property type="term" value="F:metalloendopeptidase activity"/>
    <property type="evidence" value="ECO:0007669"/>
    <property type="project" value="UniProtKB-UniRule"/>
</dbReference>
<proteinExistence type="inferred from homology"/>
<keyword evidence="5 11" id="KW-0732">Signal</keyword>
<feature type="domain" description="Peptidase M4" evidence="12">
    <location>
        <begin position="219"/>
        <end position="363"/>
    </location>
</feature>
<evidence type="ECO:0000259" key="14">
    <source>
        <dbReference type="Pfam" id="PF03413"/>
    </source>
</evidence>
<dbReference type="PRINTS" id="PR00730">
    <property type="entry name" value="THERMOLYSIN"/>
</dbReference>
<evidence type="ECO:0000259" key="15">
    <source>
        <dbReference type="Pfam" id="PF07504"/>
    </source>
</evidence>
<feature type="domain" description="PepSY" evidence="14">
    <location>
        <begin position="124"/>
        <end position="199"/>
    </location>
</feature>
<feature type="chain" id="PRO_5023009460" description="Neutral metalloproteinase" evidence="11">
    <location>
        <begin position="22"/>
        <end position="560"/>
    </location>
</feature>
<dbReference type="Pfam" id="PF03413">
    <property type="entry name" value="PepSY"/>
    <property type="match status" value="1"/>
</dbReference>
<evidence type="ECO:0000256" key="11">
    <source>
        <dbReference type="RuleBase" id="RU366073"/>
    </source>
</evidence>
<comment type="caution">
    <text evidence="16">The sequence shown here is derived from an EMBL/GenBank/DDBJ whole genome shotgun (WGS) entry which is preliminary data.</text>
</comment>
<evidence type="ECO:0000256" key="9">
    <source>
        <dbReference type="ARBA" id="ARBA00023145"/>
    </source>
</evidence>
<dbReference type="SUPFAM" id="SSF55486">
    <property type="entry name" value="Metalloproteases ('zincins'), catalytic domain"/>
    <property type="match status" value="1"/>
</dbReference>
<accession>A0A3A6V5J8</accession>
<evidence type="ECO:0000256" key="1">
    <source>
        <dbReference type="ARBA" id="ARBA00001947"/>
    </source>
</evidence>
<dbReference type="Pfam" id="PF01447">
    <property type="entry name" value="Peptidase_M4"/>
    <property type="match status" value="1"/>
</dbReference>
<comment type="subcellular location">
    <subcellularLocation>
        <location evidence="11">Secreted</location>
    </subcellularLocation>
</comment>
<dbReference type="InterPro" id="IPR013856">
    <property type="entry name" value="Peptidase_M4_domain"/>
</dbReference>
<dbReference type="GO" id="GO:0006508">
    <property type="term" value="P:proteolysis"/>
    <property type="evidence" value="ECO:0007669"/>
    <property type="project" value="UniProtKB-KW"/>
</dbReference>
<keyword evidence="8 11" id="KW-0482">Metalloprotease</keyword>
<dbReference type="InterPro" id="IPR050728">
    <property type="entry name" value="Zinc_Metalloprotease_M4"/>
</dbReference>
<keyword evidence="6 11" id="KW-0378">Hydrolase</keyword>
<dbReference type="Gene3D" id="3.10.450.490">
    <property type="match status" value="1"/>
</dbReference>
<dbReference type="EC" id="3.4.24.-" evidence="11"/>
<keyword evidence="3 11" id="KW-0645">Protease</keyword>
<dbReference type="InterPro" id="IPR011096">
    <property type="entry name" value="FTP_domain"/>
</dbReference>
<dbReference type="InterPro" id="IPR023612">
    <property type="entry name" value="Peptidase_M4"/>
</dbReference>
<gene>
    <name evidence="16" type="ORF">D1H98_04430</name>
</gene>
<sequence length="560" mass="62449">MCMLKKIMFFILSISTSSIFAADNVDLYQAPLNSINKYPILQTPKNAIILKSSSAVIDNSLQKLNQTKEDNQMIVRYQQLYKGIPVIGAQVMITKGTDSGVQSNDNAEVNGHLLDNIELNTKPAISAQQAKEYAKKSYFQFSPQSNIQQETAELQIRPDHNNQLKLVYLVSFKSVQQDGKPDWPFFVIDAQTGALIKQWNNIKNYLDTGPGGNEKVQEYWYGKDGLPALDVTQNGSQCVMENSKVKLVNLHSQWDWENTINTPFEYVCNNNIEENINGGFSPGNDAYYFGHVIVDMYKDWYGLNALQHSNGAPMQLVMRVHFGQNYDNAFWDGQAMSFGDGLDFYPLVSLDVAGHEVTHGFTEQHSGLEYHDQSGALNESLSDMAGQASRAYLLEKNPQLYNKAYLQPNEVTWGIGETIVRDSYGKALRFMDYPSSDGSSADCLDKGIAQNNGSYCAINYDEVVAYANAHIALPQERQSFIVHTASGVFNKAFYLMSKDMGIKNAYHIMVVANTKYWTPTTDFKNGACGVIYAARDLNTDINKVKSAFGQVGIDIAGCAI</sequence>
<keyword evidence="9" id="KW-0865">Zymogen</keyword>
<reference evidence="16 17" key="1">
    <citation type="submission" date="2018-08" db="EMBL/GenBank/DDBJ databases">
        <title>Genome Sequences of Legionella pneumophila subsp. pneumophila Isolates, Recovered from a Drinking Water System in a Large Builging.</title>
        <authorList>
            <person name="Gomez-Alvarez V."/>
            <person name="Boczek L."/>
            <person name="King D."/>
            <person name="Pemberton A."/>
            <person name="Pfaller S."/>
            <person name="Rodgers M."/>
            <person name="Santodomingo J."/>
            <person name="Revetta R."/>
        </authorList>
    </citation>
    <scope>NUCLEOTIDE SEQUENCE [LARGE SCALE GENOMIC DNA]</scope>
    <source>
        <strain evidence="16 17">L01C.1</strain>
    </source>
</reference>
<keyword evidence="4" id="KW-0479">Metal-binding</keyword>
<dbReference type="CDD" id="cd09597">
    <property type="entry name" value="M4_TLP"/>
    <property type="match status" value="1"/>
</dbReference>
<feature type="signal peptide" evidence="11">
    <location>
        <begin position="1"/>
        <end position="21"/>
    </location>
</feature>
<comment type="cofactor">
    <cofactor evidence="1 11">
        <name>Zn(2+)</name>
        <dbReference type="ChEBI" id="CHEBI:29105"/>
    </cofactor>
</comment>
<organism evidence="16 17">
    <name type="scientific">Legionella pneumophila subsp. pneumophila</name>
    <dbReference type="NCBI Taxonomy" id="91891"/>
    <lineage>
        <taxon>Bacteria</taxon>
        <taxon>Pseudomonadati</taxon>
        <taxon>Pseudomonadota</taxon>
        <taxon>Gammaproteobacteria</taxon>
        <taxon>Legionellales</taxon>
        <taxon>Legionellaceae</taxon>
        <taxon>Legionella</taxon>
    </lineage>
</organism>
<dbReference type="Proteomes" id="UP000277145">
    <property type="component" value="Unassembled WGS sequence"/>
</dbReference>
<dbReference type="AlphaFoldDB" id="A0A3A6V5J8"/>
<dbReference type="EMBL" id="QWDR01000001">
    <property type="protein sequence ID" value="RJY34046.1"/>
    <property type="molecule type" value="Genomic_DNA"/>
</dbReference>
<feature type="active site" evidence="10">
    <location>
        <position position="356"/>
    </location>
</feature>
<dbReference type="InterPro" id="IPR001570">
    <property type="entry name" value="Peptidase_M4_C_domain"/>
</dbReference>
<dbReference type="InterPro" id="IPR025711">
    <property type="entry name" value="PepSY"/>
</dbReference>
<comment type="function">
    <text evidence="11">Extracellular zinc metalloprotease.</text>
</comment>
<evidence type="ECO:0000256" key="8">
    <source>
        <dbReference type="ARBA" id="ARBA00023049"/>
    </source>
</evidence>
<feature type="domain" description="FTP" evidence="15">
    <location>
        <begin position="74"/>
        <end position="103"/>
    </location>
</feature>
<feature type="active site" description="Proton donor" evidence="10">
    <location>
        <position position="483"/>
    </location>
</feature>
<evidence type="ECO:0000259" key="13">
    <source>
        <dbReference type="Pfam" id="PF02868"/>
    </source>
</evidence>
<evidence type="ECO:0000256" key="7">
    <source>
        <dbReference type="ARBA" id="ARBA00022833"/>
    </source>
</evidence>
<dbReference type="Gene3D" id="3.10.450.40">
    <property type="match status" value="1"/>
</dbReference>
<evidence type="ECO:0000256" key="4">
    <source>
        <dbReference type="ARBA" id="ARBA00022723"/>
    </source>
</evidence>
<dbReference type="GO" id="GO:0005576">
    <property type="term" value="C:extracellular region"/>
    <property type="evidence" value="ECO:0007669"/>
    <property type="project" value="UniProtKB-SubCell"/>
</dbReference>
<dbReference type="Gene3D" id="3.10.170.10">
    <property type="match status" value="1"/>
</dbReference>
<dbReference type="GO" id="GO:0046872">
    <property type="term" value="F:metal ion binding"/>
    <property type="evidence" value="ECO:0007669"/>
    <property type="project" value="UniProtKB-UniRule"/>
</dbReference>
<keyword evidence="11" id="KW-0964">Secreted</keyword>
<dbReference type="InterPro" id="IPR027268">
    <property type="entry name" value="Peptidase_M4/M1_CTD_sf"/>
</dbReference>
<evidence type="ECO:0000256" key="3">
    <source>
        <dbReference type="ARBA" id="ARBA00022670"/>
    </source>
</evidence>
<keyword evidence="7 11" id="KW-0862">Zinc</keyword>
<dbReference type="PANTHER" id="PTHR33794:SF1">
    <property type="entry name" value="BACILLOLYSIN"/>
    <property type="match status" value="1"/>
</dbReference>
<dbReference type="PANTHER" id="PTHR33794">
    <property type="entry name" value="BACILLOLYSIN"/>
    <property type="match status" value="1"/>
</dbReference>
<dbReference type="Pfam" id="PF07504">
    <property type="entry name" value="FTP"/>
    <property type="match status" value="1"/>
</dbReference>
<dbReference type="Pfam" id="PF02868">
    <property type="entry name" value="Peptidase_M4_C"/>
    <property type="match status" value="1"/>
</dbReference>
<evidence type="ECO:0000256" key="5">
    <source>
        <dbReference type="ARBA" id="ARBA00022729"/>
    </source>
</evidence>
<evidence type="ECO:0000259" key="12">
    <source>
        <dbReference type="Pfam" id="PF01447"/>
    </source>
</evidence>
<comment type="similarity">
    <text evidence="2 11">Belongs to the peptidase M4 family.</text>
</comment>
<protein>
    <recommendedName>
        <fullName evidence="11">Neutral metalloproteinase</fullName>
        <ecNumber evidence="11">3.4.24.-</ecNumber>
    </recommendedName>
</protein>